<gene>
    <name evidence="1" type="ORF">EDD76_10520</name>
</gene>
<accession>A0A4R1R0M0</accession>
<dbReference type="EMBL" id="SLUO01000005">
    <property type="protein sequence ID" value="TCL58850.1"/>
    <property type="molecule type" value="Genomic_DNA"/>
</dbReference>
<comment type="caution">
    <text evidence="1">The sequence shown here is derived from an EMBL/GenBank/DDBJ whole genome shotgun (WGS) entry which is preliminary data.</text>
</comment>
<keyword evidence="2" id="KW-1185">Reference proteome</keyword>
<protein>
    <recommendedName>
        <fullName evidence="3">KilA domain-containing protein</fullName>
    </recommendedName>
</protein>
<dbReference type="Proteomes" id="UP000295718">
    <property type="component" value="Unassembled WGS sequence"/>
</dbReference>
<evidence type="ECO:0008006" key="3">
    <source>
        <dbReference type="Google" id="ProtNLM"/>
    </source>
</evidence>
<dbReference type="STRING" id="1469948.GCA_000732725_01726"/>
<proteinExistence type="predicted"/>
<organism evidence="1 2">
    <name type="scientific">Kineothrix alysoides</name>
    <dbReference type="NCBI Taxonomy" id="1469948"/>
    <lineage>
        <taxon>Bacteria</taxon>
        <taxon>Bacillati</taxon>
        <taxon>Bacillota</taxon>
        <taxon>Clostridia</taxon>
        <taxon>Lachnospirales</taxon>
        <taxon>Lachnospiraceae</taxon>
        <taxon>Kineothrix</taxon>
    </lineage>
</organism>
<dbReference type="AlphaFoldDB" id="A0A4R1R0M0"/>
<sequence length="74" mass="9088">MWISPEFKIYLMKEFERLKDEEHRQQGWDIKRNLVKINYRIYTDAMKENLIPTEITPHQMNQIYAVESVIMLTK</sequence>
<reference evidence="1 2" key="1">
    <citation type="submission" date="2019-03" db="EMBL/GenBank/DDBJ databases">
        <title>Genomic Encyclopedia of Type Strains, Phase IV (KMG-IV): sequencing the most valuable type-strain genomes for metagenomic binning, comparative biology and taxonomic classification.</title>
        <authorList>
            <person name="Goeker M."/>
        </authorList>
    </citation>
    <scope>NUCLEOTIDE SEQUENCE [LARGE SCALE GENOMIC DNA]</scope>
    <source>
        <strain evidence="1 2">DSM 100556</strain>
    </source>
</reference>
<evidence type="ECO:0000313" key="2">
    <source>
        <dbReference type="Proteomes" id="UP000295718"/>
    </source>
</evidence>
<name>A0A4R1R0M0_9FIRM</name>
<evidence type="ECO:0000313" key="1">
    <source>
        <dbReference type="EMBL" id="TCL58850.1"/>
    </source>
</evidence>
<dbReference type="OrthoDB" id="9810290at2"/>